<dbReference type="InterPro" id="IPR029060">
    <property type="entry name" value="PIN-like_dom_sf"/>
</dbReference>
<comment type="caution">
    <text evidence="2">The sequence shown here is derived from an EMBL/GenBank/DDBJ whole genome shotgun (WGS) entry which is preliminary data.</text>
</comment>
<dbReference type="InterPro" id="IPR041705">
    <property type="entry name" value="PIN_Sll0205"/>
</dbReference>
<reference evidence="2 3" key="1">
    <citation type="submission" date="2020-08" db="EMBL/GenBank/DDBJ databases">
        <title>Acidobacteriota in marine sediments use diverse sulfur dissimilation pathways.</title>
        <authorList>
            <person name="Wasmund K."/>
        </authorList>
    </citation>
    <scope>NUCLEOTIDE SEQUENCE [LARGE SCALE GENOMIC DNA]</scope>
    <source>
        <strain evidence="2">MAG AM4</strain>
    </source>
</reference>
<accession>A0A8J7C248</accession>
<sequence length="131" mass="14883">MRLLLDTHIWIWSLVEQSKLGRTTRKVLADPASELWLSPVSTWELTMLANKGRIQLDQEIEEWVANAFELSPLLEAPLTHEVALETTRFELPHRDPADRFLVATARLLSLTLVTADRRLIESKTVAVLGNS</sequence>
<protein>
    <submittedName>
        <fullName evidence="2">Type II toxin-antitoxin system VapC family toxin</fullName>
    </submittedName>
</protein>
<dbReference type="CDD" id="cd09872">
    <property type="entry name" value="PIN_Sll0205-like"/>
    <property type="match status" value="1"/>
</dbReference>
<dbReference type="SUPFAM" id="SSF88723">
    <property type="entry name" value="PIN domain-like"/>
    <property type="match status" value="1"/>
</dbReference>
<name>A0A8J7C248_9BACT</name>
<gene>
    <name evidence="2" type="ORF">IFK94_02235</name>
</gene>
<dbReference type="Pfam" id="PF01850">
    <property type="entry name" value="PIN"/>
    <property type="match status" value="1"/>
</dbReference>
<dbReference type="EMBL" id="JACXWD010000004">
    <property type="protein sequence ID" value="MBD3866916.1"/>
    <property type="molecule type" value="Genomic_DNA"/>
</dbReference>
<proteinExistence type="predicted"/>
<organism evidence="2 3">
    <name type="scientific">Candidatus Polarisedimenticola svalbardensis</name>
    <dbReference type="NCBI Taxonomy" id="2886004"/>
    <lineage>
        <taxon>Bacteria</taxon>
        <taxon>Pseudomonadati</taxon>
        <taxon>Acidobacteriota</taxon>
        <taxon>Candidatus Polarisedimenticolia</taxon>
        <taxon>Candidatus Polarisedimenticolales</taxon>
        <taxon>Candidatus Polarisedimenticolaceae</taxon>
        <taxon>Candidatus Polarisedimenticola</taxon>
    </lineage>
</organism>
<evidence type="ECO:0000313" key="2">
    <source>
        <dbReference type="EMBL" id="MBD3866916.1"/>
    </source>
</evidence>
<dbReference type="Proteomes" id="UP000648239">
    <property type="component" value="Unassembled WGS sequence"/>
</dbReference>
<dbReference type="InterPro" id="IPR052919">
    <property type="entry name" value="TA_system_RNase"/>
</dbReference>
<feature type="domain" description="PIN" evidence="1">
    <location>
        <begin position="4"/>
        <end position="120"/>
    </location>
</feature>
<dbReference type="PANTHER" id="PTHR36173">
    <property type="entry name" value="RIBONUCLEASE VAPC16-RELATED"/>
    <property type="match status" value="1"/>
</dbReference>
<dbReference type="PANTHER" id="PTHR36173:SF1">
    <property type="entry name" value="RIBONUCLEASE VAPC22"/>
    <property type="match status" value="1"/>
</dbReference>
<evidence type="ECO:0000259" key="1">
    <source>
        <dbReference type="Pfam" id="PF01850"/>
    </source>
</evidence>
<dbReference type="InterPro" id="IPR002716">
    <property type="entry name" value="PIN_dom"/>
</dbReference>
<evidence type="ECO:0000313" key="3">
    <source>
        <dbReference type="Proteomes" id="UP000648239"/>
    </source>
</evidence>
<dbReference type="Gene3D" id="3.40.50.1010">
    <property type="entry name" value="5'-nuclease"/>
    <property type="match status" value="1"/>
</dbReference>
<dbReference type="AlphaFoldDB" id="A0A8J7C248"/>